<accession>A0A158R2N6</accession>
<dbReference type="Gene3D" id="3.80.20.20">
    <property type="entry name" value="Receptor L-domain"/>
    <property type="match status" value="1"/>
</dbReference>
<dbReference type="InterPro" id="IPR000494">
    <property type="entry name" value="Rcpt_L-dom"/>
</dbReference>
<gene>
    <name evidence="4" type="ORF">NBR_LOCUS16403</name>
</gene>
<dbReference type="InterPro" id="IPR036941">
    <property type="entry name" value="Rcpt_L-dom_sf"/>
</dbReference>
<keyword evidence="2" id="KW-0812">Transmembrane</keyword>
<dbReference type="WBParaSite" id="NBR_0001640201-mRNA-1">
    <property type="protein sequence ID" value="NBR_0001640201-mRNA-1"/>
    <property type="gene ID" value="NBR_0001640201"/>
</dbReference>
<sequence>MSVLSAFQERAARTKRNMKPFTIDCDGKAITISSTQDAKNFRITCPAPKVLKLAGGSGVLPRLIDDPDVFYSFVNASELHMCVWVEHSSLIELDLTKVAKIVGNCPLLKIYGNDQLQTIKLNYTLMRRSPIASVFIRGNRALTKQNINKMNDTFADMVVDLQEQGDISGTELEDVDFLDDVKEFTFMKSCPHMITNNQKLCVREPLVLKEKFPGLYIQQNTSTCETHCDGGHVDDVYLENLVGCNVINERPSRLHFLENIKKLNGTLKVIGTKSLGDFSMDNLREISAPDKGPAIQIAGNAGLKSVTFPQLSKLASNDDIKVIIINNPKLKMKIMDIKTLERLSKGKKHVKIEYADATTMSDRLQFYKMFVLAGLLLLLILLLIFLIIAVLVAKAVKRRRLYNKYGFPNPPWLLDKKSRDILIGWVKDILKKNPLIWRCSDREYIWPYQKTDGTHKDIDVLVTNNQSFLNEHMLPLAALDPKTAQQVKRDGFNISPRFSPRDSVAVKDPYRMKGSAGKPNDPNAAKKGAAETEQKPDKTKDDEEFWTKMD</sequence>
<reference evidence="4 5" key="2">
    <citation type="submission" date="2018-11" db="EMBL/GenBank/DDBJ databases">
        <authorList>
            <consortium name="Pathogen Informatics"/>
        </authorList>
    </citation>
    <scope>NUCLEOTIDE SEQUENCE [LARGE SCALE GENOMIC DNA]</scope>
</reference>
<dbReference type="PANTHER" id="PTHR21662">
    <property type="entry name" value="RECEPTOR PROTEIN-TYROSINE KINASE"/>
    <property type="match status" value="1"/>
</dbReference>
<proteinExistence type="predicted"/>
<evidence type="ECO:0000313" key="5">
    <source>
        <dbReference type="Proteomes" id="UP000271162"/>
    </source>
</evidence>
<dbReference type="AlphaFoldDB" id="A0A158R2N6"/>
<name>A0A158R2N6_NIPBR</name>
<feature type="transmembrane region" description="Helical" evidence="2">
    <location>
        <begin position="369"/>
        <end position="393"/>
    </location>
</feature>
<feature type="domain" description="Receptor L-domain" evidence="3">
    <location>
        <begin position="249"/>
        <end position="333"/>
    </location>
</feature>
<evidence type="ECO:0000259" key="3">
    <source>
        <dbReference type="Pfam" id="PF01030"/>
    </source>
</evidence>
<keyword evidence="2" id="KW-1133">Transmembrane helix</keyword>
<dbReference type="SUPFAM" id="SSF52058">
    <property type="entry name" value="L domain-like"/>
    <property type="match status" value="1"/>
</dbReference>
<reference evidence="6" key="1">
    <citation type="submission" date="2016-04" db="UniProtKB">
        <authorList>
            <consortium name="WormBaseParasite"/>
        </authorList>
    </citation>
    <scope>IDENTIFICATION</scope>
</reference>
<evidence type="ECO:0000256" key="1">
    <source>
        <dbReference type="SAM" id="MobiDB-lite"/>
    </source>
</evidence>
<keyword evidence="5" id="KW-1185">Reference proteome</keyword>
<dbReference type="Pfam" id="PF01030">
    <property type="entry name" value="Recep_L_domain"/>
    <property type="match status" value="1"/>
</dbReference>
<evidence type="ECO:0000313" key="6">
    <source>
        <dbReference type="WBParaSite" id="NBR_0001640201-mRNA-1"/>
    </source>
</evidence>
<evidence type="ECO:0000313" key="4">
    <source>
        <dbReference type="EMBL" id="VDL79998.1"/>
    </source>
</evidence>
<feature type="compositionally biased region" description="Basic and acidic residues" evidence="1">
    <location>
        <begin position="528"/>
        <end position="550"/>
    </location>
</feature>
<dbReference type="EMBL" id="UYSL01022179">
    <property type="protein sequence ID" value="VDL79998.1"/>
    <property type="molecule type" value="Genomic_DNA"/>
</dbReference>
<evidence type="ECO:0000256" key="2">
    <source>
        <dbReference type="SAM" id="Phobius"/>
    </source>
</evidence>
<organism evidence="6">
    <name type="scientific">Nippostrongylus brasiliensis</name>
    <name type="common">Rat hookworm</name>
    <dbReference type="NCBI Taxonomy" id="27835"/>
    <lineage>
        <taxon>Eukaryota</taxon>
        <taxon>Metazoa</taxon>
        <taxon>Ecdysozoa</taxon>
        <taxon>Nematoda</taxon>
        <taxon>Chromadorea</taxon>
        <taxon>Rhabditida</taxon>
        <taxon>Rhabditina</taxon>
        <taxon>Rhabditomorpha</taxon>
        <taxon>Strongyloidea</taxon>
        <taxon>Heligmosomidae</taxon>
        <taxon>Nippostrongylus</taxon>
    </lineage>
</organism>
<dbReference type="PANTHER" id="PTHR21662:SF59">
    <property type="entry name" value="RECEPTOR PROTEIN-TYROSINE KINASE"/>
    <property type="match status" value="1"/>
</dbReference>
<keyword evidence="2" id="KW-0472">Membrane</keyword>
<dbReference type="Proteomes" id="UP000271162">
    <property type="component" value="Unassembled WGS sequence"/>
</dbReference>
<protein>
    <submittedName>
        <fullName evidence="6">Recep_L_domain domain-containing protein</fullName>
    </submittedName>
</protein>
<feature type="region of interest" description="Disordered" evidence="1">
    <location>
        <begin position="491"/>
        <end position="550"/>
    </location>
</feature>
<dbReference type="InterPro" id="IPR053079">
    <property type="entry name" value="SPS2_domain"/>
</dbReference>